<dbReference type="InterPro" id="IPR002888">
    <property type="entry name" value="2Fe-2S-bd"/>
</dbReference>
<name>A0A4Y3QUP9_STRCI</name>
<dbReference type="AlphaFoldDB" id="A0A4Y3QUP9"/>
<dbReference type="CDD" id="cd00207">
    <property type="entry name" value="fer2"/>
    <property type="match status" value="1"/>
</dbReference>
<reference evidence="7 8" key="1">
    <citation type="submission" date="2019-06" db="EMBL/GenBank/DDBJ databases">
        <title>Whole genome shotgun sequence of Streptomyces cacaoi subsp. cacaoi NBRC 12748.</title>
        <authorList>
            <person name="Hosoyama A."/>
            <person name="Uohara A."/>
            <person name="Ohji S."/>
            <person name="Ichikawa N."/>
        </authorList>
    </citation>
    <scope>NUCLEOTIDE SEQUENCE [LARGE SCALE GENOMIC DNA]</scope>
    <source>
        <strain evidence="7 8">NBRC 12748</strain>
    </source>
</reference>
<keyword evidence="4" id="KW-0408">Iron</keyword>
<feature type="domain" description="2Fe-2S ferredoxin-type" evidence="6">
    <location>
        <begin position="4"/>
        <end position="80"/>
    </location>
</feature>
<dbReference type="Pfam" id="PF00111">
    <property type="entry name" value="Fer2"/>
    <property type="match status" value="1"/>
</dbReference>
<dbReference type="GO" id="GO:0016491">
    <property type="term" value="F:oxidoreductase activity"/>
    <property type="evidence" value="ECO:0007669"/>
    <property type="project" value="UniProtKB-KW"/>
</dbReference>
<organism evidence="7 8">
    <name type="scientific">Streptomyces cacaoi</name>
    <dbReference type="NCBI Taxonomy" id="1898"/>
    <lineage>
        <taxon>Bacteria</taxon>
        <taxon>Bacillati</taxon>
        <taxon>Actinomycetota</taxon>
        <taxon>Actinomycetes</taxon>
        <taxon>Kitasatosporales</taxon>
        <taxon>Streptomycetaceae</taxon>
        <taxon>Streptomyces</taxon>
    </lineage>
</organism>
<evidence type="ECO:0000256" key="1">
    <source>
        <dbReference type="ARBA" id="ARBA00022714"/>
    </source>
</evidence>
<dbReference type="PROSITE" id="PS51085">
    <property type="entry name" value="2FE2S_FER_2"/>
    <property type="match status" value="1"/>
</dbReference>
<dbReference type="Pfam" id="PF01799">
    <property type="entry name" value="Fer2_2"/>
    <property type="match status" value="1"/>
</dbReference>
<keyword evidence="8" id="KW-1185">Reference proteome</keyword>
<proteinExistence type="predicted"/>
<gene>
    <name evidence="7" type="ORF">SCA03_16060</name>
</gene>
<dbReference type="InterPro" id="IPR001041">
    <property type="entry name" value="2Fe-2S_ferredoxin-type"/>
</dbReference>
<dbReference type="InterPro" id="IPR012675">
    <property type="entry name" value="Beta-grasp_dom_sf"/>
</dbReference>
<evidence type="ECO:0000313" key="7">
    <source>
        <dbReference type="EMBL" id="GEB49055.1"/>
    </source>
</evidence>
<sequence>MNEITVHLKVNGRPHTLRTAGRTTLADLLRDQLGLTGLHLGCEQGVCGACTVIVDGLPMRACLTLAGACEDSDVVTVEGLDGPDADRLRDAFSRHGALQCGFCTPGMLLSAHHLVRARQPLDREEVGVALSGNICRCTGYNGIVSAVREALEGGIAAESAAVTTRNHEE</sequence>
<dbReference type="PROSITE" id="PS00197">
    <property type="entry name" value="2FE2S_FER_1"/>
    <property type="match status" value="1"/>
</dbReference>
<keyword evidence="2" id="KW-0479">Metal-binding</keyword>
<dbReference type="OrthoDB" id="159930at2"/>
<dbReference type="Gene3D" id="3.10.20.30">
    <property type="match status" value="1"/>
</dbReference>
<dbReference type="InterPro" id="IPR036884">
    <property type="entry name" value="2Fe-2S-bd_dom_sf"/>
</dbReference>
<evidence type="ECO:0000256" key="5">
    <source>
        <dbReference type="ARBA" id="ARBA00023014"/>
    </source>
</evidence>
<dbReference type="Gene3D" id="1.10.150.120">
    <property type="entry name" value="[2Fe-2S]-binding domain"/>
    <property type="match status" value="1"/>
</dbReference>
<dbReference type="InterPro" id="IPR036010">
    <property type="entry name" value="2Fe-2S_ferredoxin-like_sf"/>
</dbReference>
<dbReference type="InterPro" id="IPR006058">
    <property type="entry name" value="2Fe2S_fd_BS"/>
</dbReference>
<evidence type="ECO:0000256" key="2">
    <source>
        <dbReference type="ARBA" id="ARBA00022723"/>
    </source>
</evidence>
<dbReference type="GO" id="GO:0051537">
    <property type="term" value="F:2 iron, 2 sulfur cluster binding"/>
    <property type="evidence" value="ECO:0007669"/>
    <property type="project" value="UniProtKB-KW"/>
</dbReference>
<evidence type="ECO:0000313" key="8">
    <source>
        <dbReference type="Proteomes" id="UP000319210"/>
    </source>
</evidence>
<dbReference type="RefSeq" id="WP_086816288.1">
    <property type="nucleotide sequence ID" value="NZ_BJMM01000006.1"/>
</dbReference>
<dbReference type="PANTHER" id="PTHR44379:SF8">
    <property type="entry name" value="XANTHINE DEHYDROGENASE IRON-SULFUR-BINDING SUBUNIT XDHC-RELATED"/>
    <property type="match status" value="1"/>
</dbReference>
<dbReference type="PANTHER" id="PTHR44379">
    <property type="entry name" value="OXIDOREDUCTASE WITH IRON-SULFUR SUBUNIT"/>
    <property type="match status" value="1"/>
</dbReference>
<keyword evidence="1" id="KW-0001">2Fe-2S</keyword>
<protein>
    <recommendedName>
        <fullName evidence="6">2Fe-2S ferredoxin-type domain-containing protein</fullName>
    </recommendedName>
</protein>
<evidence type="ECO:0000256" key="4">
    <source>
        <dbReference type="ARBA" id="ARBA00023004"/>
    </source>
</evidence>
<keyword evidence="5" id="KW-0411">Iron-sulfur</keyword>
<dbReference type="Proteomes" id="UP000319210">
    <property type="component" value="Unassembled WGS sequence"/>
</dbReference>
<dbReference type="SUPFAM" id="SSF47741">
    <property type="entry name" value="CO dehydrogenase ISP C-domain like"/>
    <property type="match status" value="1"/>
</dbReference>
<dbReference type="SUPFAM" id="SSF54292">
    <property type="entry name" value="2Fe-2S ferredoxin-like"/>
    <property type="match status" value="1"/>
</dbReference>
<dbReference type="EMBL" id="BJMM01000006">
    <property type="protein sequence ID" value="GEB49055.1"/>
    <property type="molecule type" value="Genomic_DNA"/>
</dbReference>
<accession>A0A4Y3QUP9</accession>
<dbReference type="GO" id="GO:0046872">
    <property type="term" value="F:metal ion binding"/>
    <property type="evidence" value="ECO:0007669"/>
    <property type="project" value="UniProtKB-KW"/>
</dbReference>
<evidence type="ECO:0000256" key="3">
    <source>
        <dbReference type="ARBA" id="ARBA00023002"/>
    </source>
</evidence>
<evidence type="ECO:0000259" key="6">
    <source>
        <dbReference type="PROSITE" id="PS51085"/>
    </source>
</evidence>
<comment type="caution">
    <text evidence="7">The sequence shown here is derived from an EMBL/GenBank/DDBJ whole genome shotgun (WGS) entry which is preliminary data.</text>
</comment>
<dbReference type="InterPro" id="IPR051452">
    <property type="entry name" value="Diverse_Oxidoreductases"/>
</dbReference>
<keyword evidence="3" id="KW-0560">Oxidoreductase</keyword>